<proteinExistence type="predicted"/>
<sequence>MINYSVLTLCQSNDGKEVFYFDTNTIKLLRQCAIEISELLDKKLRRGKLRSELLRFEAILEGPSSCWLIPPLPPPSPPPLPLCVPKEDISYSSPKDFCNNFSNRITREGLVVTNWQLSSRSLFNPMKEKVHG</sequence>
<keyword evidence="2" id="KW-1185">Reference proteome</keyword>
<accession>A0A1A9UIG6</accession>
<name>A0A1A9UIG6_GLOAU</name>
<organism evidence="1 2">
    <name type="scientific">Glossina austeni</name>
    <name type="common">Savannah tsetse fly</name>
    <dbReference type="NCBI Taxonomy" id="7395"/>
    <lineage>
        <taxon>Eukaryota</taxon>
        <taxon>Metazoa</taxon>
        <taxon>Ecdysozoa</taxon>
        <taxon>Arthropoda</taxon>
        <taxon>Hexapoda</taxon>
        <taxon>Insecta</taxon>
        <taxon>Pterygota</taxon>
        <taxon>Neoptera</taxon>
        <taxon>Endopterygota</taxon>
        <taxon>Diptera</taxon>
        <taxon>Brachycera</taxon>
        <taxon>Muscomorpha</taxon>
        <taxon>Hippoboscoidea</taxon>
        <taxon>Glossinidae</taxon>
        <taxon>Glossina</taxon>
    </lineage>
</organism>
<reference evidence="1" key="1">
    <citation type="submission" date="2020-05" db="UniProtKB">
        <authorList>
            <consortium name="EnsemblMetazoa"/>
        </authorList>
    </citation>
    <scope>IDENTIFICATION</scope>
    <source>
        <strain evidence="1">TTRI</strain>
    </source>
</reference>
<protein>
    <submittedName>
        <fullName evidence="1">Uncharacterized protein</fullName>
    </submittedName>
</protein>
<evidence type="ECO:0000313" key="2">
    <source>
        <dbReference type="Proteomes" id="UP000078200"/>
    </source>
</evidence>
<dbReference type="Proteomes" id="UP000078200">
    <property type="component" value="Unassembled WGS sequence"/>
</dbReference>
<evidence type="ECO:0000313" key="1">
    <source>
        <dbReference type="EnsemblMetazoa" id="GAUT005966-PA"/>
    </source>
</evidence>
<dbReference type="VEuPathDB" id="VectorBase:GAUT005966"/>
<dbReference type="AlphaFoldDB" id="A0A1A9UIG6"/>
<dbReference type="EnsemblMetazoa" id="GAUT005966-RA">
    <property type="protein sequence ID" value="GAUT005966-PA"/>
    <property type="gene ID" value="GAUT005966"/>
</dbReference>